<comment type="caution">
    <text evidence="2">The sequence shown here is derived from an EMBL/GenBank/DDBJ whole genome shotgun (WGS) entry which is preliminary data.</text>
</comment>
<dbReference type="InterPro" id="IPR058596">
    <property type="entry name" value="TraC-like_dom"/>
</dbReference>
<proteinExistence type="predicted"/>
<protein>
    <recommendedName>
        <fullName evidence="1">TraC-like domain-containing protein</fullName>
    </recommendedName>
</protein>
<dbReference type="Proteomes" id="UP000231602">
    <property type="component" value="Unassembled WGS sequence"/>
</dbReference>
<gene>
    <name evidence="2" type="ORF">COV23_00375</name>
</gene>
<feature type="domain" description="TraC-like" evidence="1">
    <location>
        <begin position="20"/>
        <end position="201"/>
    </location>
</feature>
<sequence length="214" mass="24847">MEQTSTSTQQFVDIEDIKDGIIILKNGALRRVLMVSGINFELKSEEEKSIIIGAYQEFLNSLDFSIQIIIHSRKLNIKKYLENFLDRKNSEPNELIREQIEEYVNFIKSFVESNEIMSKIFLVVVPYDFMVKTEGMMKILDKLPFLGGKKKNQKNEDKSFVEKVGQLDQRTDQIINGFSSMGLRSVPLNNEELIELFYNLYNPSAIEKKETKKS</sequence>
<evidence type="ECO:0000313" key="2">
    <source>
        <dbReference type="EMBL" id="PIR44334.1"/>
    </source>
</evidence>
<organism evidence="2 3">
    <name type="scientific">Candidatus Wolfebacteria bacterium CG10_big_fil_rev_8_21_14_0_10_31_9</name>
    <dbReference type="NCBI Taxonomy" id="1975070"/>
    <lineage>
        <taxon>Bacteria</taxon>
        <taxon>Candidatus Wolfeibacteriota</taxon>
    </lineage>
</organism>
<dbReference type="EMBL" id="PCXV01000009">
    <property type="protein sequence ID" value="PIR44334.1"/>
    <property type="molecule type" value="Genomic_DNA"/>
</dbReference>
<evidence type="ECO:0000259" key="1">
    <source>
        <dbReference type="Pfam" id="PF26593"/>
    </source>
</evidence>
<dbReference type="AlphaFoldDB" id="A0A2H0RE96"/>
<reference evidence="2 3" key="1">
    <citation type="submission" date="2017-09" db="EMBL/GenBank/DDBJ databases">
        <title>Depth-based differentiation of microbial function through sediment-hosted aquifers and enrichment of novel symbionts in the deep terrestrial subsurface.</title>
        <authorList>
            <person name="Probst A.J."/>
            <person name="Ladd B."/>
            <person name="Jarett J.K."/>
            <person name="Geller-Mcgrath D.E."/>
            <person name="Sieber C.M."/>
            <person name="Emerson J.B."/>
            <person name="Anantharaman K."/>
            <person name="Thomas B.C."/>
            <person name="Malmstrom R."/>
            <person name="Stieglmeier M."/>
            <person name="Klingl A."/>
            <person name="Woyke T."/>
            <person name="Ryan C.M."/>
            <person name="Banfield J.F."/>
        </authorList>
    </citation>
    <scope>NUCLEOTIDE SEQUENCE [LARGE SCALE GENOMIC DNA]</scope>
    <source>
        <strain evidence="2">CG10_big_fil_rev_8_21_14_0_10_31_9</strain>
    </source>
</reference>
<dbReference type="Pfam" id="PF26593">
    <property type="entry name" value="TraC-like"/>
    <property type="match status" value="1"/>
</dbReference>
<accession>A0A2H0RE96</accession>
<name>A0A2H0RE96_9BACT</name>
<evidence type="ECO:0000313" key="3">
    <source>
        <dbReference type="Proteomes" id="UP000231602"/>
    </source>
</evidence>